<feature type="region of interest" description="Disordered" evidence="1">
    <location>
        <begin position="940"/>
        <end position="999"/>
    </location>
</feature>
<feature type="compositionally biased region" description="Acidic residues" evidence="1">
    <location>
        <begin position="559"/>
        <end position="605"/>
    </location>
</feature>
<reference evidence="2" key="2">
    <citation type="submission" date="2021-04" db="EMBL/GenBank/DDBJ databases">
        <authorList>
            <person name="Gilroy R."/>
        </authorList>
    </citation>
    <scope>NUCLEOTIDE SEQUENCE</scope>
    <source>
        <strain evidence="2">Gambia11-129</strain>
    </source>
</reference>
<feature type="compositionally biased region" description="Basic and acidic residues" evidence="1">
    <location>
        <begin position="543"/>
        <end position="554"/>
    </location>
</feature>
<feature type="compositionally biased region" description="Acidic residues" evidence="1">
    <location>
        <begin position="735"/>
        <end position="757"/>
    </location>
</feature>
<evidence type="ECO:0000313" key="3">
    <source>
        <dbReference type="Proteomes" id="UP000823936"/>
    </source>
</evidence>
<feature type="compositionally biased region" description="Basic and acidic residues" evidence="1">
    <location>
        <begin position="833"/>
        <end position="844"/>
    </location>
</feature>
<dbReference type="AlphaFoldDB" id="A0A9D1PVB4"/>
<dbReference type="EMBL" id="DXHU01000023">
    <property type="protein sequence ID" value="HIV99549.1"/>
    <property type="molecule type" value="Genomic_DNA"/>
</dbReference>
<name>A0A9D1PVB4_9SPIO</name>
<organism evidence="2 3">
    <name type="scientific">Candidatus Ornithospirochaeta avicola</name>
    <dbReference type="NCBI Taxonomy" id="2840896"/>
    <lineage>
        <taxon>Bacteria</taxon>
        <taxon>Pseudomonadati</taxon>
        <taxon>Spirochaetota</taxon>
        <taxon>Spirochaetia</taxon>
        <taxon>Spirochaetales</taxon>
        <taxon>Spirochaetaceae</taxon>
        <taxon>Spirochaetaceae incertae sedis</taxon>
        <taxon>Candidatus Ornithospirochaeta</taxon>
    </lineage>
</organism>
<protein>
    <submittedName>
        <fullName evidence="2">Uncharacterized protein</fullName>
    </submittedName>
</protein>
<feature type="compositionally biased region" description="Acidic residues" evidence="1">
    <location>
        <begin position="769"/>
        <end position="799"/>
    </location>
</feature>
<gene>
    <name evidence="2" type="ORF">IAB12_07225</name>
</gene>
<accession>A0A9D1PVB4</accession>
<feature type="compositionally biased region" description="Basic and acidic residues" evidence="1">
    <location>
        <begin position="696"/>
        <end position="711"/>
    </location>
</feature>
<feature type="compositionally biased region" description="Acidic residues" evidence="1">
    <location>
        <begin position="947"/>
        <end position="968"/>
    </location>
</feature>
<feature type="region of interest" description="Disordered" evidence="1">
    <location>
        <begin position="543"/>
        <end position="886"/>
    </location>
</feature>
<evidence type="ECO:0000256" key="1">
    <source>
        <dbReference type="SAM" id="MobiDB-lite"/>
    </source>
</evidence>
<reference evidence="2" key="1">
    <citation type="journal article" date="2021" name="PeerJ">
        <title>Extensive microbial diversity within the chicken gut microbiome revealed by metagenomics and culture.</title>
        <authorList>
            <person name="Gilroy R."/>
            <person name="Ravi A."/>
            <person name="Getino M."/>
            <person name="Pursley I."/>
            <person name="Horton D.L."/>
            <person name="Alikhan N.F."/>
            <person name="Baker D."/>
            <person name="Gharbi K."/>
            <person name="Hall N."/>
            <person name="Watson M."/>
            <person name="Adriaenssens E.M."/>
            <person name="Foster-Nyarko E."/>
            <person name="Jarju S."/>
            <person name="Secka A."/>
            <person name="Antonio M."/>
            <person name="Oren A."/>
            <person name="Chaudhuri R.R."/>
            <person name="La Ragione R."/>
            <person name="Hildebrand F."/>
            <person name="Pallen M.J."/>
        </authorList>
    </citation>
    <scope>NUCLEOTIDE SEQUENCE</scope>
    <source>
        <strain evidence="2">Gambia11-129</strain>
    </source>
</reference>
<feature type="region of interest" description="Disordered" evidence="1">
    <location>
        <begin position="492"/>
        <end position="523"/>
    </location>
</feature>
<feature type="compositionally biased region" description="Basic and acidic residues" evidence="1">
    <location>
        <begin position="969"/>
        <end position="984"/>
    </location>
</feature>
<feature type="compositionally biased region" description="Acidic residues" evidence="1">
    <location>
        <begin position="654"/>
        <end position="695"/>
    </location>
</feature>
<feature type="compositionally biased region" description="Acidic residues" evidence="1">
    <location>
        <begin position="492"/>
        <end position="511"/>
    </location>
</feature>
<evidence type="ECO:0000313" key="2">
    <source>
        <dbReference type="EMBL" id="HIV99549.1"/>
    </source>
</evidence>
<feature type="compositionally biased region" description="Acidic residues" evidence="1">
    <location>
        <begin position="712"/>
        <end position="728"/>
    </location>
</feature>
<comment type="caution">
    <text evidence="2">The sequence shown here is derived from an EMBL/GenBank/DDBJ whole genome shotgun (WGS) entry which is preliminary data.</text>
</comment>
<dbReference type="Proteomes" id="UP000823936">
    <property type="component" value="Unassembled WGS sequence"/>
</dbReference>
<proteinExistence type="predicted"/>
<sequence>MNTFDEDFLPYLDISREKCEKNIAEAKNYIKLDISNIASIISLYHPLEMIKMASWEERKVVKNSTDEKSMLSARLLPVLLQSIVESSLYKKTSLDRQIKKADWQRVLSLSEDLVRKLSRYIDSIAVLFMHEGKISRDNVLEYRKSLYSQFFPEEKSRKNIENDAYLTHAYIEREEDTVQSLFSMSSSALVNETFNLATYSLDAIDRLSEDSSRFKEKVEQRIRARRLDSLSEEDAKAIIFRDSDIYQESKRLEGLRDDFDLFRPDFSSSLSEKYLSFFALDPSSDTDLYSYLFEKGLWLSTCYPFIRFAGMYFTFVGKYMLSCSIRMLATRMNLYSRRDEATERALASLFSSTDVEGVYSLRGQKIDVVALSSLDEINAVLNAELYNIRLDRREAELLEKAKEGHKILYVDPDGYAELEKKGIDCFSVSTCALIMASDSSSKRADMYRMILGEEYDEDEEDITHIFDEEEGEKEIPYSDDDAVLSDDSSFFDEIESEDEEEKDTAIDEDIPLPDVTLPSLDEEKRNEYIRQYDEDMDFIRNELENKDLNDDYKGVDLGSYDDEDEEEETLADEEEDMESYLFDEFEEENEDLNQSDDELDEENDPDQLNFFDILDSDAEEERKDEYSYSDPLEEALLARKDNSDSSYLSMNEKDDGDASDSSTDQDEENAAFTSEDDSEKEEEAEEIENEEAEDSFEIKTDSHEDYPKYSDEESDMHDDSGFESEEEVTSVLDAGPEDDEESDRSEDYPEYPVEENASDFVKDDGPSSEIEDNEEPEPDDEEPEETQEYLEYLDEEDTSDLEKEDGVTSEEEKTEECSSPALACNTDENSEFIGKDMEGMSDSEKVDEDSSDSAKASFEMDEENYESSLKSEEMETDYDNPSREEECENVFELTEEDQRLGSFGEDEKNISLEYINEVESEGAEASGSAENGNISEVMMSESLPSSAEEDVEEMVDDETVEDEKEDESADKVVLEFGKDEHLSAEETAPGGDETENRKSILDLNNPRYSDLIRQIVRKLDGNLGVFHNFLEYEDRSVLDYFNQIVTNCWKAQRDDGKDKMFSIFEYDLSVLLAKGRVHDELRTSELINNAGAVMYSKGKTKWNALILSLNKDFEVESAKIESFSKDDFSPSNWKIVSIIGEELIRRSR</sequence>